<dbReference type="PANTHER" id="PTHR47723">
    <property type="entry name" value="OS05G0353850 PROTEIN"/>
    <property type="match status" value="1"/>
</dbReference>
<proteinExistence type="predicted"/>
<evidence type="ECO:0000313" key="2">
    <source>
        <dbReference type="EMBL" id="KAH8513479.1"/>
    </source>
</evidence>
<dbReference type="EMBL" id="JACEGQ020000003">
    <property type="protein sequence ID" value="KAH8513479.1"/>
    <property type="molecule type" value="Genomic_DNA"/>
</dbReference>
<dbReference type="SUPFAM" id="SSF53098">
    <property type="entry name" value="Ribonuclease H-like"/>
    <property type="match status" value="1"/>
</dbReference>
<reference evidence="2" key="1">
    <citation type="journal article" date="2021" name="J. Hered.">
        <title>Genome Assembly of Salicaceae Populus deltoides (Eastern Cottonwood) I-69 Based on Nanopore Sequencing and Hi-C Technologies.</title>
        <authorList>
            <person name="Bai S."/>
            <person name="Wu H."/>
            <person name="Zhang J."/>
            <person name="Pan Z."/>
            <person name="Zhao W."/>
            <person name="Li Z."/>
            <person name="Tong C."/>
        </authorList>
    </citation>
    <scope>NUCLEOTIDE SEQUENCE</scope>
    <source>
        <tissue evidence="2">Leaf</tissue>
    </source>
</reference>
<protein>
    <recommendedName>
        <fullName evidence="1">RNase H type-1 domain-containing protein</fullName>
    </recommendedName>
</protein>
<evidence type="ECO:0000259" key="1">
    <source>
        <dbReference type="PROSITE" id="PS50879"/>
    </source>
</evidence>
<dbReference type="Proteomes" id="UP000807159">
    <property type="component" value="Chromosome 3"/>
</dbReference>
<dbReference type="InterPro" id="IPR036397">
    <property type="entry name" value="RNaseH_sf"/>
</dbReference>
<dbReference type="GO" id="GO:0004523">
    <property type="term" value="F:RNA-DNA hybrid ribonuclease activity"/>
    <property type="evidence" value="ECO:0007669"/>
    <property type="project" value="InterPro"/>
</dbReference>
<dbReference type="InterPro" id="IPR012337">
    <property type="entry name" value="RNaseH-like_sf"/>
</dbReference>
<comment type="caution">
    <text evidence="2">The sequence shown here is derived from an EMBL/GenBank/DDBJ whole genome shotgun (WGS) entry which is preliminary data.</text>
</comment>
<evidence type="ECO:0000313" key="3">
    <source>
        <dbReference type="Proteomes" id="UP000807159"/>
    </source>
</evidence>
<dbReference type="CDD" id="cd06222">
    <property type="entry name" value="RNase_H_like"/>
    <property type="match status" value="1"/>
</dbReference>
<organism evidence="2 3">
    <name type="scientific">Populus deltoides</name>
    <name type="common">Eastern poplar</name>
    <name type="synonym">Eastern cottonwood</name>
    <dbReference type="NCBI Taxonomy" id="3696"/>
    <lineage>
        <taxon>Eukaryota</taxon>
        <taxon>Viridiplantae</taxon>
        <taxon>Streptophyta</taxon>
        <taxon>Embryophyta</taxon>
        <taxon>Tracheophyta</taxon>
        <taxon>Spermatophyta</taxon>
        <taxon>Magnoliopsida</taxon>
        <taxon>eudicotyledons</taxon>
        <taxon>Gunneridae</taxon>
        <taxon>Pentapetalae</taxon>
        <taxon>rosids</taxon>
        <taxon>fabids</taxon>
        <taxon>Malpighiales</taxon>
        <taxon>Salicaceae</taxon>
        <taxon>Saliceae</taxon>
        <taxon>Populus</taxon>
    </lineage>
</organism>
<dbReference type="PROSITE" id="PS50879">
    <property type="entry name" value="RNASE_H_1"/>
    <property type="match status" value="1"/>
</dbReference>
<dbReference type="InterPro" id="IPR002156">
    <property type="entry name" value="RNaseH_domain"/>
</dbReference>
<feature type="domain" description="RNase H type-1" evidence="1">
    <location>
        <begin position="98"/>
        <end position="162"/>
    </location>
</feature>
<dbReference type="AlphaFoldDB" id="A0A8T2Z824"/>
<dbReference type="PANTHER" id="PTHR47723:SF19">
    <property type="entry name" value="POLYNUCLEOTIDYL TRANSFERASE, RIBONUCLEASE H-LIKE SUPERFAMILY PROTEIN"/>
    <property type="match status" value="1"/>
</dbReference>
<gene>
    <name evidence="2" type="ORF">H0E87_006664</name>
</gene>
<keyword evidence="3" id="KW-1185">Reference proteome</keyword>
<dbReference type="GO" id="GO:0003676">
    <property type="term" value="F:nucleic acid binding"/>
    <property type="evidence" value="ECO:0007669"/>
    <property type="project" value="InterPro"/>
</dbReference>
<accession>A0A8T2Z824</accession>
<dbReference type="Gene3D" id="3.30.420.10">
    <property type="entry name" value="Ribonuclease H-like superfamily/Ribonuclease H"/>
    <property type="match status" value="1"/>
</dbReference>
<dbReference type="InterPro" id="IPR053151">
    <property type="entry name" value="RNase_H-like"/>
</dbReference>
<dbReference type="InterPro" id="IPR044730">
    <property type="entry name" value="RNase_H-like_dom_plant"/>
</dbReference>
<name>A0A8T2Z824_POPDE</name>
<sequence>MCSARSGFDFHMEADPMAGTESWNWVWKLKAAQKRIVFIRLAACNRLLTNKVRYESLMIVFPLRLACSEKPGSVNCTRSGLNSWCSCVHTGDLGNEGMQRLLKLNVDGGSLGNPERAGCGGVIRGSLGNWKAEFYVYIGHTANPAAELWGIWQGIRLAIDKD</sequence>